<feature type="domain" description="Multidrug resistance protein MdtA-like barrel-sandwich hybrid" evidence="8">
    <location>
        <begin position="57"/>
        <end position="182"/>
    </location>
</feature>
<evidence type="ECO:0000259" key="7">
    <source>
        <dbReference type="Pfam" id="PF25876"/>
    </source>
</evidence>
<dbReference type="PANTHER" id="PTHR30469">
    <property type="entry name" value="MULTIDRUG RESISTANCE PROTEIN MDTA"/>
    <property type="match status" value="1"/>
</dbReference>
<dbReference type="Pfam" id="PF25917">
    <property type="entry name" value="BSH_RND"/>
    <property type="match status" value="1"/>
</dbReference>
<dbReference type="InterPro" id="IPR006143">
    <property type="entry name" value="RND_pump_MFP"/>
</dbReference>
<keyword evidence="6" id="KW-0732">Signal</keyword>
<feature type="domain" description="Multidrug resistance protein MdtA-like C-terminal permuted SH3" evidence="10">
    <location>
        <begin position="267"/>
        <end position="329"/>
    </location>
</feature>
<evidence type="ECO:0000259" key="9">
    <source>
        <dbReference type="Pfam" id="PF25954"/>
    </source>
</evidence>
<dbReference type="Gene3D" id="2.40.30.170">
    <property type="match status" value="1"/>
</dbReference>
<dbReference type="SUPFAM" id="SSF111369">
    <property type="entry name" value="HlyD-like secretion proteins"/>
    <property type="match status" value="1"/>
</dbReference>
<keyword evidence="12" id="KW-1185">Reference proteome</keyword>
<dbReference type="InterPro" id="IPR058625">
    <property type="entry name" value="MdtA-like_BSH"/>
</dbReference>
<dbReference type="EMBL" id="RKKU01000027">
    <property type="protein sequence ID" value="ROZ81765.1"/>
    <property type="molecule type" value="Genomic_DNA"/>
</dbReference>
<comment type="similarity">
    <text evidence="2">Belongs to the membrane fusion protein (MFP) (TC 8.A.1) family.</text>
</comment>
<feature type="chain" id="PRO_5046092098" evidence="6">
    <location>
        <begin position="26"/>
        <end position="358"/>
    </location>
</feature>
<evidence type="ECO:0000313" key="12">
    <source>
        <dbReference type="Proteomes" id="UP000275199"/>
    </source>
</evidence>
<organism evidence="11 12">
    <name type="scientific">Pseudomonas neustonica</name>
    <dbReference type="NCBI Taxonomy" id="2487346"/>
    <lineage>
        <taxon>Bacteria</taxon>
        <taxon>Pseudomonadati</taxon>
        <taxon>Pseudomonadota</taxon>
        <taxon>Gammaproteobacteria</taxon>
        <taxon>Pseudomonadales</taxon>
        <taxon>Pseudomonadaceae</taxon>
        <taxon>Pseudomonas</taxon>
    </lineage>
</organism>
<feature type="domain" description="CusB-like beta-barrel" evidence="9">
    <location>
        <begin position="191"/>
        <end position="264"/>
    </location>
</feature>
<dbReference type="Pfam" id="PF25954">
    <property type="entry name" value="Beta-barrel_RND_2"/>
    <property type="match status" value="1"/>
</dbReference>
<accession>A0ABX9XHF4</accession>
<dbReference type="InterPro" id="IPR058624">
    <property type="entry name" value="MdtA-like_HH"/>
</dbReference>
<keyword evidence="4 5" id="KW-0175">Coiled coil</keyword>
<feature type="signal peptide" evidence="6">
    <location>
        <begin position="1"/>
        <end position="25"/>
    </location>
</feature>
<dbReference type="Gene3D" id="2.40.420.20">
    <property type="match status" value="1"/>
</dbReference>
<dbReference type="Pfam" id="PF25876">
    <property type="entry name" value="HH_MFP_RND"/>
    <property type="match status" value="1"/>
</dbReference>
<evidence type="ECO:0000256" key="2">
    <source>
        <dbReference type="ARBA" id="ARBA00009477"/>
    </source>
</evidence>
<dbReference type="Proteomes" id="UP000275199">
    <property type="component" value="Unassembled WGS sequence"/>
</dbReference>
<protein>
    <submittedName>
        <fullName evidence="11">Efflux RND transporter periplasmic adaptor subunit</fullName>
    </submittedName>
</protein>
<proteinExistence type="inferred from homology"/>
<dbReference type="InterPro" id="IPR058792">
    <property type="entry name" value="Beta-barrel_RND_2"/>
</dbReference>
<evidence type="ECO:0000313" key="11">
    <source>
        <dbReference type="EMBL" id="ROZ81765.1"/>
    </source>
</evidence>
<gene>
    <name evidence="11" type="ORF">EF096_16925</name>
</gene>
<evidence type="ECO:0000256" key="1">
    <source>
        <dbReference type="ARBA" id="ARBA00004196"/>
    </source>
</evidence>
<dbReference type="Gene3D" id="1.10.287.470">
    <property type="entry name" value="Helix hairpin bin"/>
    <property type="match status" value="1"/>
</dbReference>
<evidence type="ECO:0000256" key="4">
    <source>
        <dbReference type="ARBA" id="ARBA00023054"/>
    </source>
</evidence>
<comment type="subcellular location">
    <subcellularLocation>
        <location evidence="1">Cell envelope</location>
    </subcellularLocation>
</comment>
<evidence type="ECO:0000256" key="6">
    <source>
        <dbReference type="SAM" id="SignalP"/>
    </source>
</evidence>
<keyword evidence="3" id="KW-0813">Transport</keyword>
<dbReference type="NCBIfam" id="TIGR01730">
    <property type="entry name" value="RND_mfp"/>
    <property type="match status" value="1"/>
</dbReference>
<comment type="caution">
    <text evidence="11">The sequence shown here is derived from an EMBL/GenBank/DDBJ whole genome shotgun (WGS) entry which is preliminary data.</text>
</comment>
<sequence>MPMICKTKSLTFLLLACLFPTQLVAQDTAMPVIVTAVAERTLNSDIQALGTLQANETAHLASPVSDIISRIHFVDGQRVEAGEVLVELTNHEQIAELEEARVALADAERQLQRTRQLVESSFVSAQELDGRQREFELTQARLRAVEARLKDRLIKAPFAGVMGLRQISIGTLLSTGSPLATLLDDSVMKLDFSIPETLMAQVRSGLGVTATAAAFPERTFSGTIVSLDNRVDPVTRSIRVRARLDNEERLLRSGMLMRVSVASAPRQALVIPEGALLPLGDKQFVMQIEGAVDSPSVQRVRVEIGERLPGLVEITSGLSSGDRVVTHGAFRLSSGQPVRIKAELAAGESVQSALRDTK</sequence>
<evidence type="ECO:0000256" key="5">
    <source>
        <dbReference type="SAM" id="Coils"/>
    </source>
</evidence>
<evidence type="ECO:0000259" key="8">
    <source>
        <dbReference type="Pfam" id="PF25917"/>
    </source>
</evidence>
<feature type="coiled-coil region" evidence="5">
    <location>
        <begin position="90"/>
        <end position="117"/>
    </location>
</feature>
<evidence type="ECO:0000259" key="10">
    <source>
        <dbReference type="Pfam" id="PF25967"/>
    </source>
</evidence>
<dbReference type="Pfam" id="PF25967">
    <property type="entry name" value="RND-MFP_C"/>
    <property type="match status" value="1"/>
</dbReference>
<dbReference type="InterPro" id="IPR058627">
    <property type="entry name" value="MdtA-like_C"/>
</dbReference>
<feature type="domain" description="Multidrug resistance protein MdtA-like alpha-helical hairpin" evidence="7">
    <location>
        <begin position="95"/>
        <end position="150"/>
    </location>
</feature>
<dbReference type="Gene3D" id="2.40.50.100">
    <property type="match status" value="1"/>
</dbReference>
<name>A0ABX9XHF4_9PSED</name>
<dbReference type="PANTHER" id="PTHR30469:SF16">
    <property type="entry name" value="HAE1 FAMILY EFFLUX PUMP MFP COMPONENT"/>
    <property type="match status" value="1"/>
</dbReference>
<reference evidence="11 12" key="1">
    <citation type="submission" date="2018-11" db="EMBL/GenBank/DDBJ databases">
        <authorList>
            <person name="Jang G.I."/>
            <person name="Hwang C.Y."/>
        </authorList>
    </citation>
    <scope>NUCLEOTIDE SEQUENCE [LARGE SCALE GENOMIC DNA]</scope>
    <source>
        <strain evidence="11 12">SSM26</strain>
    </source>
</reference>
<evidence type="ECO:0000256" key="3">
    <source>
        <dbReference type="ARBA" id="ARBA00022448"/>
    </source>
</evidence>